<keyword evidence="1" id="KW-0812">Transmembrane</keyword>
<dbReference type="Proteomes" id="UP000034448">
    <property type="component" value="Unassembled WGS sequence"/>
</dbReference>
<dbReference type="Gene3D" id="2.60.40.10">
    <property type="entry name" value="Immunoglobulins"/>
    <property type="match status" value="1"/>
</dbReference>
<reference evidence="3 4" key="1">
    <citation type="journal article" date="2015" name="Nature">
        <title>rRNA introns, odd ribosomes, and small enigmatic genomes across a large radiation of phyla.</title>
        <authorList>
            <person name="Brown C.T."/>
            <person name="Hug L.A."/>
            <person name="Thomas B.C."/>
            <person name="Sharon I."/>
            <person name="Castelle C.J."/>
            <person name="Singh A."/>
            <person name="Wilkins M.J."/>
            <person name="Williams K.H."/>
            <person name="Banfield J.F."/>
        </authorList>
    </citation>
    <scope>NUCLEOTIDE SEQUENCE [LARGE SCALE GENOMIC DNA]</scope>
</reference>
<keyword evidence="1" id="KW-0472">Membrane</keyword>
<feature type="chain" id="PRO_5002532117" description="Fibronectin type-III domain-containing protein" evidence="2">
    <location>
        <begin position="21"/>
        <end position="364"/>
    </location>
</feature>
<gene>
    <name evidence="3" type="ORF">US28_C0001G0013</name>
</gene>
<keyword evidence="2" id="KW-0732">Signal</keyword>
<evidence type="ECO:0000313" key="4">
    <source>
        <dbReference type="Proteomes" id="UP000034448"/>
    </source>
</evidence>
<comment type="caution">
    <text evidence="3">The sequence shown here is derived from an EMBL/GenBank/DDBJ whole genome shotgun (WGS) entry which is preliminary data.</text>
</comment>
<protein>
    <recommendedName>
        <fullName evidence="5">Fibronectin type-III domain-containing protein</fullName>
    </recommendedName>
</protein>
<accession>A0A0G0FB23</accession>
<dbReference type="AlphaFoldDB" id="A0A0G0FB23"/>
<organism evidence="3 4">
    <name type="scientific">Candidatus Daviesbacteria bacterium GW2011_GWA1_36_8</name>
    <dbReference type="NCBI Taxonomy" id="1618417"/>
    <lineage>
        <taxon>Bacteria</taxon>
        <taxon>Candidatus Daviesiibacteriota</taxon>
    </lineage>
</organism>
<feature type="signal peptide" evidence="2">
    <location>
        <begin position="1"/>
        <end position="20"/>
    </location>
</feature>
<dbReference type="InterPro" id="IPR013783">
    <property type="entry name" value="Ig-like_fold"/>
</dbReference>
<dbReference type="InterPro" id="IPR036116">
    <property type="entry name" value="FN3_sf"/>
</dbReference>
<keyword evidence="1" id="KW-1133">Transmembrane helix</keyword>
<dbReference type="SUPFAM" id="SSF49265">
    <property type="entry name" value="Fibronectin type III"/>
    <property type="match status" value="1"/>
</dbReference>
<evidence type="ECO:0008006" key="5">
    <source>
        <dbReference type="Google" id="ProtNLM"/>
    </source>
</evidence>
<evidence type="ECO:0000256" key="1">
    <source>
        <dbReference type="SAM" id="Phobius"/>
    </source>
</evidence>
<name>A0A0G0FB23_9BACT</name>
<evidence type="ECO:0000313" key="3">
    <source>
        <dbReference type="EMBL" id="KKQ16423.1"/>
    </source>
</evidence>
<evidence type="ECO:0000256" key="2">
    <source>
        <dbReference type="SAM" id="SignalP"/>
    </source>
</evidence>
<feature type="transmembrane region" description="Helical" evidence="1">
    <location>
        <begin position="333"/>
        <end position="354"/>
    </location>
</feature>
<dbReference type="EMBL" id="LBSJ01000001">
    <property type="protein sequence ID" value="KKQ16423.1"/>
    <property type="molecule type" value="Genomic_DNA"/>
</dbReference>
<sequence>MKTILFAAFAIILFPNLVQASDPPQLSSPPNNSEVTSSKITWQTPPYSLYPNNPYNIELDNNSDFLSPEKDYSTNNTSYSPKLDPGIYYWRVRAKDAQGSWSPFSNSWTFILKSETPKSSNTSVPISTEKPTSETKSSTQFVILSVPTQIDSNESFDVEVNLELSSNPNSIFYLKGAFKEKDSSNYFGQTFISNSWVKNNTKYSEQYKISTDDSGKYSGKIKVMPDSEDSGFDESGEYIFKVARYTSTGSGPAWSDEKQIKINQVLSNTTQDDQSLLAPTSTPKPTLTAKLASATKSASSIAEVNQSTINPQVAGIATQTPEVEIASEKLVNWWFIIGGIVFMLIGLGIVVKFIHDKKQTGPAS</sequence>
<proteinExistence type="predicted"/>